<dbReference type="Proteomes" id="UP000823405">
    <property type="component" value="Unassembled WGS sequence"/>
</dbReference>
<dbReference type="Pfam" id="PF01803">
    <property type="entry name" value="LIM_bind"/>
    <property type="match status" value="1"/>
</dbReference>
<feature type="compositionally biased region" description="Polar residues" evidence="2">
    <location>
        <begin position="835"/>
        <end position="845"/>
    </location>
</feature>
<comment type="caution">
    <text evidence="3">The sequence shown here is derived from an EMBL/GenBank/DDBJ whole genome shotgun (WGS) entry which is preliminary data.</text>
</comment>
<dbReference type="AlphaFoldDB" id="A0A9P6QPL1"/>
<feature type="region of interest" description="Disordered" evidence="2">
    <location>
        <begin position="830"/>
        <end position="954"/>
    </location>
</feature>
<protein>
    <recommendedName>
        <fullName evidence="5">LIM-domain binding protein-domain-containing protein</fullName>
    </recommendedName>
</protein>
<feature type="region of interest" description="Disordered" evidence="2">
    <location>
        <begin position="1069"/>
        <end position="1100"/>
    </location>
</feature>
<evidence type="ECO:0000256" key="1">
    <source>
        <dbReference type="SAM" id="Coils"/>
    </source>
</evidence>
<reference evidence="3" key="1">
    <citation type="journal article" date="2020" name="Fungal Divers.">
        <title>Resolving the Mortierellaceae phylogeny through synthesis of multi-gene phylogenetics and phylogenomics.</title>
        <authorList>
            <person name="Vandepol N."/>
            <person name="Liber J."/>
            <person name="Desiro A."/>
            <person name="Na H."/>
            <person name="Kennedy M."/>
            <person name="Barry K."/>
            <person name="Grigoriev I.V."/>
            <person name="Miller A.N."/>
            <person name="O'Donnell K."/>
            <person name="Stajich J.E."/>
            <person name="Bonito G."/>
        </authorList>
    </citation>
    <scope>NUCLEOTIDE SEQUENCE</scope>
    <source>
        <strain evidence="3">NVP60</strain>
    </source>
</reference>
<accession>A0A9P6QPL1</accession>
<proteinExistence type="predicted"/>
<sequence length="1100" mass="120507">MFALNNNNNNNNSNNTTTTTTTTAATTTANNPTTATVGPTLIGASPQIVQNTHPGTGNAFAIADSNLPGLRPAAMHVRPPGAIMAIGTMNGQSSAFQQQHLQPYQLQSLQLHQLQQQQQQLQQLQLQQRQAVQQAQQQPTQQAQLPAQVMHAQALPAATTQSFAYQVPSQPMPMYQPGHLNSIQLQQQRQQLLQAQQQQLQQQHQHPQLTQQVQQQQFAQQQQQQQQLQQQIQQQQLQQKQQQQQQVQQQQQQQQQLQQQQQQQQLQQQGQQQGQQDLQAQQQQQQQQLHQQQQQLHHQQMQQQIQQQLQAQQQQAQQQQAQQQQAQQQQAQQQQAQQQQAQQHQQHQQQQQQQAQQQQQQAQQQQQQIQQQQQLAQQQQQIHQQQHQQQQQQQQVQQHQEQQQHHQQQQLQQFQQQLQQQQLQQQQHTQQYQRHLAQHASLANWPNAPLEQQRTDLTPKPCYVYWNFVDIWGTNQSIQSWQAFVNRFYSNEARQKYTLVNPMNNDSRTFEIPVTSLSKLYHTNYQSGVKEMKLTLDGTIEQPSKAPLIVECDKVSLLSDYTSGSKVISVGSVRVVFATDYKIDLLEITISDFTELIPRPKDDISESPVIDPKTDSKKKNASKKAAAAAAKNSNYSIPESVVNEFGVTHKTMRTLGISDIKSKMPELLGTSTGTIKRSPDSSLAFNFQGLQNGAATAKPDMPGLPSVTSTASTGPPTQAPFVTFGTMPQTDGSHVLAGLSSPGIMKRRFSTSLVTIAGGVVGPGTMQSPPMEAAQSGIISAAGTPTLDYASVGGLATHLNNVQGPGGPHGGFINVSGSFTMPSGVSMASIAPPSTVAQPTPNASKSTKRAKNASVASTPTLSNKGTAAGGTIPTTTATTTTAGRSRKGTGRKDSSAKRKGSLASETATADATTGSLTPTIPSTTETGSPTARPTAQFRNRPAKNIGSPVSIPSPVSTPMMSVALADIQQPNTSTNTNANTNANVNQVPGGLPVANLRGMSNGFEAMSPPFYSALAPNQTMLMSASGAGNLDMDTTFQIPRTAMDDSEEWTGALDFMTDPKGLDMNEFIFDPSYDKDPEPSGSNSNGLTSTDTASGTQVSL</sequence>
<dbReference type="GO" id="GO:0016020">
    <property type="term" value="C:membrane"/>
    <property type="evidence" value="ECO:0007669"/>
    <property type="project" value="TreeGrafter"/>
</dbReference>
<organism evidence="3 4">
    <name type="scientific">Linnemannia gamsii</name>
    <dbReference type="NCBI Taxonomy" id="64522"/>
    <lineage>
        <taxon>Eukaryota</taxon>
        <taxon>Fungi</taxon>
        <taxon>Fungi incertae sedis</taxon>
        <taxon>Mucoromycota</taxon>
        <taxon>Mortierellomycotina</taxon>
        <taxon>Mortierellomycetes</taxon>
        <taxon>Mortierellales</taxon>
        <taxon>Mortierellaceae</taxon>
        <taxon>Linnemannia</taxon>
    </lineage>
</organism>
<dbReference type="EMBL" id="JAAAIN010002759">
    <property type="protein sequence ID" value="KAG0290303.1"/>
    <property type="molecule type" value="Genomic_DNA"/>
</dbReference>
<feature type="compositionally biased region" description="Polar residues" evidence="2">
    <location>
        <begin position="1080"/>
        <end position="1100"/>
    </location>
</feature>
<feature type="coiled-coil region" evidence="1">
    <location>
        <begin position="183"/>
        <end position="431"/>
    </location>
</feature>
<dbReference type="PANTHER" id="PTHR15048:SF0">
    <property type="entry name" value="STARCH-BINDING DOMAIN-CONTAINING PROTEIN 1"/>
    <property type="match status" value="1"/>
</dbReference>
<evidence type="ECO:0008006" key="5">
    <source>
        <dbReference type="Google" id="ProtNLM"/>
    </source>
</evidence>
<keyword evidence="4" id="KW-1185">Reference proteome</keyword>
<evidence type="ECO:0000313" key="4">
    <source>
        <dbReference type="Proteomes" id="UP000823405"/>
    </source>
</evidence>
<feature type="compositionally biased region" description="Polar residues" evidence="2">
    <location>
        <begin position="854"/>
        <end position="863"/>
    </location>
</feature>
<dbReference type="PANTHER" id="PTHR15048">
    <property type="entry name" value="STARCH-BINDING DOMAIN-CONTAINING PROTEIN 1"/>
    <property type="match status" value="1"/>
</dbReference>
<name>A0A9P6QPL1_9FUNG</name>
<feature type="region of interest" description="Disordered" evidence="2">
    <location>
        <begin position="1"/>
        <end position="34"/>
    </location>
</feature>
<feature type="region of interest" description="Disordered" evidence="2">
    <location>
        <begin position="601"/>
        <end position="621"/>
    </location>
</feature>
<feature type="coiled-coil region" evidence="1">
    <location>
        <begin position="104"/>
        <end position="134"/>
    </location>
</feature>
<gene>
    <name evidence="3" type="ORF">BGZ97_006203</name>
</gene>
<dbReference type="OrthoDB" id="774557at2759"/>
<dbReference type="InterPro" id="IPR029005">
    <property type="entry name" value="LIM-bd/SEUSS"/>
</dbReference>
<feature type="compositionally biased region" description="Polar residues" evidence="2">
    <location>
        <begin position="903"/>
        <end position="937"/>
    </location>
</feature>
<evidence type="ECO:0000313" key="3">
    <source>
        <dbReference type="EMBL" id="KAG0290303.1"/>
    </source>
</evidence>
<feature type="compositionally biased region" description="Low complexity" evidence="2">
    <location>
        <begin position="864"/>
        <end position="883"/>
    </location>
</feature>
<keyword evidence="1" id="KW-0175">Coiled coil</keyword>
<evidence type="ECO:0000256" key="2">
    <source>
        <dbReference type="SAM" id="MobiDB-lite"/>
    </source>
</evidence>